<protein>
    <recommendedName>
        <fullName evidence="3">Teneurin-like YD-shell domain-containing protein</fullName>
    </recommendedName>
</protein>
<organism evidence="4 5">
    <name type="scientific">Mycolicibacterium conceptionense</name>
    <dbReference type="NCBI Taxonomy" id="451644"/>
    <lineage>
        <taxon>Bacteria</taxon>
        <taxon>Bacillati</taxon>
        <taxon>Actinomycetota</taxon>
        <taxon>Actinomycetes</taxon>
        <taxon>Mycobacteriales</taxon>
        <taxon>Mycobacteriaceae</taxon>
        <taxon>Mycolicibacterium</taxon>
    </lineage>
</organism>
<feature type="transmembrane region" description="Helical" evidence="2">
    <location>
        <begin position="538"/>
        <end position="558"/>
    </location>
</feature>
<dbReference type="PANTHER" id="PTHR32305">
    <property type="match status" value="1"/>
</dbReference>
<feature type="domain" description="Teneurin-like YD-shell" evidence="3">
    <location>
        <begin position="224"/>
        <end position="465"/>
    </location>
</feature>
<dbReference type="NCBIfam" id="TIGR01643">
    <property type="entry name" value="YD_repeat_2x"/>
    <property type="match status" value="1"/>
</dbReference>
<dbReference type="InterPro" id="IPR006530">
    <property type="entry name" value="YD"/>
</dbReference>
<keyword evidence="1" id="KW-0677">Repeat</keyword>
<evidence type="ECO:0000256" key="2">
    <source>
        <dbReference type="SAM" id="Phobius"/>
    </source>
</evidence>
<comment type="caution">
    <text evidence="4">The sequence shown here is derived from an EMBL/GenBank/DDBJ whole genome shotgun (WGS) entry which is preliminary data.</text>
</comment>
<dbReference type="EMBL" id="LFOD01000026">
    <property type="protein sequence ID" value="KMV15841.1"/>
    <property type="molecule type" value="Genomic_DNA"/>
</dbReference>
<dbReference type="Pfam" id="PF25023">
    <property type="entry name" value="TEN_YD-shell"/>
    <property type="match status" value="1"/>
</dbReference>
<keyword evidence="2" id="KW-0472">Membrane</keyword>
<evidence type="ECO:0000313" key="5">
    <source>
        <dbReference type="Proteomes" id="UP000037594"/>
    </source>
</evidence>
<keyword evidence="2" id="KW-0812">Transmembrane</keyword>
<dbReference type="Gene3D" id="2.180.10.10">
    <property type="entry name" value="RHS repeat-associated core"/>
    <property type="match status" value="1"/>
</dbReference>
<dbReference type="OrthoDB" id="9765204at2"/>
<dbReference type="Proteomes" id="UP000037594">
    <property type="component" value="Unassembled WGS sequence"/>
</dbReference>
<dbReference type="PATRIC" id="fig|451644.5.peg.4831"/>
<evidence type="ECO:0000259" key="3">
    <source>
        <dbReference type="Pfam" id="PF25023"/>
    </source>
</evidence>
<accession>A0A0J8U2W8</accession>
<name>A0A0J8U2W8_9MYCO</name>
<dbReference type="PANTHER" id="PTHR32305:SF15">
    <property type="entry name" value="PROTEIN RHSA-RELATED"/>
    <property type="match status" value="1"/>
</dbReference>
<evidence type="ECO:0000313" key="4">
    <source>
        <dbReference type="EMBL" id="KMV15841.1"/>
    </source>
</evidence>
<sequence>MTTMDDRAHEALVEVFDDPARGRRRVWHNGEGHPVRVELADGTTLRVHRDDANGTLRIVGDDGTALVGLAAGGATVPAALRAMGLTPAQAAEIDRTHRLTATDPGGVTRTELRERTVRVQRGAAVLRIDADEHGRPRRVTVPGYDDLIYGWSDGHWSVHRLDGRKLVTITESRDAVQFETAVLRWSERVTERGTRWADTAENPLVDTELDLAGRVTRRTWHGGRTIDYTRDGQGALSGWTESNDGGRITHSRQYRAGELCVQVTDRVRTVVRTDDGGRIRKLIGPQQTVAYDYDANGRRTARTCRGHRTDYRYDPLGQLRAVITPQRTVEYDWDGLGRRISVTVDGTEFREHRDPTGRLWSVTTASGDPVCRFLWWNGRVIARCDADDDVDELYLTDPLGTLLGVASAATGWCLEDAMQPPFGEVEIGAGWRPTLFGHIADGRSGLICFGARELDPETGSFLTPDPWHGDPDDPRRLAGQAAATLPVEVPAAGVHAYALSQYDPLGRPDRDGHFSWVNFFLTLFLAPTWGAPLTSLSVFLFAPLNFYFEIIGLFGLFWPQHSMFDMRGLSGSSRLATTALALNGFFPRCVTGVSGDRCITIGHVVWESRHYFHMLDRPRMIELDDIGGTPGPDGRPSLDARRFSGQAGGSILVITSTDDDHREWVHASFWTRGPGNAVGTRGPLQTFEDRVKPGVAHARGTVVLATPMPPVMPAPTEDDDDETLRVDEYLGTGGQTSTADLIPQVWFAINVPDDAGISTGTVIGVSADTLTAAYGAVLTVVPGAHPVAVLDHDLPARFTAKPDLRDDITVQMLTASTATSAGWAVRAGATGAQQIDLAAPGHTVAVGDVFRCAPTTPDPATPERPDAYTQVEAVSVAVTVAPTLGGGAVAGATVYRLAADGTAANGQYPGPPEQPAQLTFSGDQPFAVGDLVQVISGSASGYGRVSRVDAAVPAGPPGPEGQPGAAAVPASITLDEPLAGLAVGAVRVARLKETNRDIDKGTGVTQAADVLTVKVKDTALMAMNQPVLIEDGAARRVRQISAIGTVAVDTVDPLVGTGPFTLTRYAPEGGSVGTKMCAARFIRHTGSGLPSAYGAWPASIMGVVPVDGTGSYSLARQPSGWRYFLHATPRPAAMHPDFNDYWQPVTVAGSHYWLLSSQLKIVEEDGKFYWEPDAFDSRPRRYRQQITPDATGAFQVVVRDFVKGAVTRPDAGGGKVFAFPGEVQVPEEPRARWSMADALADHELVHTLQNTWWGPILGALPLQGAFRSIRDVLVANDADRDDVHWMDHGPIDVDGPAGLDANWFELISIGGLMQIIWSFVILGPALPHDDARKAILSTNFDDWASVFNPVNQAIINKIPKVRASDDESKDWRVVLGRVLTRALDLKAWTPLVGFIKLILPDSERNFLEQQASRKSGNLYSNILSVDDKFNADLTNMPDIADANVTAPLGDAVRLMSFYDGWQSRNTAMGRCDADGSGLVTCIDYYDSSDFYGILQFTPAAGTLLLPAQLYETVSGTAPTTLRVDGPPIAGGGAPTVTELLEVPAGTVMRPHLRAIVPIPPRVFSGLGCYLVCAGPGTWQATIPPVRLPLPATPSEDRANTDIATITVESTVTLGDDPVAWSTPAASGAAPTGPGIARFITEKQILKVAGHNTTAWEAAAGAGVTVTARPAGAGWDLTVDPPAAGATLPADVRVRIWAPVRPADADLFDLDHPDVPTLAGKRTYIDDEFWIPVRDFLITVTDLPALPPGGGPSTMTAAGSFDLELPIKVAGPASIVPAGNLLQVKREADVAPRGERWRFTAAKDKFVESAQNVDVVVRFGAGVERKFTITVNPNFTLGAAAFDVTPAAPLDLTITGGSGPFELVDDPPEASRARVGITGTTVTVTIAQPPPVPPDAPAPPAVPPITWRLKIRDHDGKLGVRTLTLRP</sequence>
<gene>
    <name evidence="4" type="ORF">ACT17_23410</name>
</gene>
<evidence type="ECO:0000256" key="1">
    <source>
        <dbReference type="ARBA" id="ARBA00022737"/>
    </source>
</evidence>
<keyword evidence="2" id="KW-1133">Transmembrane helix</keyword>
<reference evidence="4 5" key="1">
    <citation type="submission" date="2015-06" db="EMBL/GenBank/DDBJ databases">
        <title>Genome sequence of Mycobacterium conceptionense strain MLE.</title>
        <authorList>
            <person name="Greninger A.L."/>
            <person name="Cunningham G."/>
            <person name="Chiu C.Y."/>
            <person name="Miller S."/>
        </authorList>
    </citation>
    <scope>NUCLEOTIDE SEQUENCE [LARGE SCALE GENOMIC DNA]</scope>
    <source>
        <strain evidence="4 5">MLE</strain>
    </source>
</reference>
<dbReference type="InterPro" id="IPR056823">
    <property type="entry name" value="TEN-like_YD-shell"/>
</dbReference>
<dbReference type="RefSeq" id="WP_047038196.1">
    <property type="nucleotide sequence ID" value="NZ_LFOD01000026.1"/>
</dbReference>
<proteinExistence type="predicted"/>
<dbReference type="InterPro" id="IPR050708">
    <property type="entry name" value="T6SS_VgrG/RHS"/>
</dbReference>
<feature type="transmembrane region" description="Helical" evidence="2">
    <location>
        <begin position="513"/>
        <end position="531"/>
    </location>
</feature>